<dbReference type="InterPro" id="IPR002110">
    <property type="entry name" value="Ankyrin_rpt"/>
</dbReference>
<dbReference type="AlphaFoldDB" id="A0AAD5PZN2"/>
<dbReference type="GO" id="GO:0070059">
    <property type="term" value="P:intrinsic apoptotic signaling pathway in response to endoplasmic reticulum stress"/>
    <property type="evidence" value="ECO:0007669"/>
    <property type="project" value="TreeGrafter"/>
</dbReference>
<keyword evidence="1" id="KW-0040">ANK repeat</keyword>
<dbReference type="PROSITE" id="PS50011">
    <property type="entry name" value="PROTEIN_KINASE_DOM"/>
    <property type="match status" value="2"/>
</dbReference>
<reference evidence="3 4" key="1">
    <citation type="submission" date="2022-05" db="EMBL/GenBank/DDBJ databases">
        <title>A multi-omics perspective on studying reproductive biology in Daphnia sinensis.</title>
        <authorList>
            <person name="Jia J."/>
        </authorList>
    </citation>
    <scope>NUCLEOTIDE SEQUENCE [LARGE SCALE GENOMIC DNA]</scope>
    <source>
        <strain evidence="3 4">WSL</strain>
    </source>
</reference>
<dbReference type="PANTHER" id="PTHR13954:SF6">
    <property type="entry name" value="NON-SPECIFIC SERINE_THREONINE PROTEIN KINASE"/>
    <property type="match status" value="1"/>
</dbReference>
<dbReference type="InterPro" id="IPR008266">
    <property type="entry name" value="Tyr_kinase_AS"/>
</dbReference>
<proteinExistence type="predicted"/>
<organism evidence="3 4">
    <name type="scientific">Daphnia sinensis</name>
    <dbReference type="NCBI Taxonomy" id="1820382"/>
    <lineage>
        <taxon>Eukaryota</taxon>
        <taxon>Metazoa</taxon>
        <taxon>Ecdysozoa</taxon>
        <taxon>Arthropoda</taxon>
        <taxon>Crustacea</taxon>
        <taxon>Branchiopoda</taxon>
        <taxon>Diplostraca</taxon>
        <taxon>Cladocera</taxon>
        <taxon>Anomopoda</taxon>
        <taxon>Daphniidae</taxon>
        <taxon>Daphnia</taxon>
        <taxon>Daphnia similis group</taxon>
    </lineage>
</organism>
<dbReference type="GO" id="GO:0004521">
    <property type="term" value="F:RNA endonuclease activity"/>
    <property type="evidence" value="ECO:0007669"/>
    <property type="project" value="InterPro"/>
</dbReference>
<dbReference type="Pfam" id="PF00069">
    <property type="entry name" value="Pkinase"/>
    <property type="match status" value="2"/>
</dbReference>
<feature type="domain" description="Protein kinase" evidence="2">
    <location>
        <begin position="466"/>
        <end position="732"/>
    </location>
</feature>
<dbReference type="InterPro" id="IPR011009">
    <property type="entry name" value="Kinase-like_dom_sf"/>
</dbReference>
<dbReference type="Proteomes" id="UP000820818">
    <property type="component" value="Linkage Group LG3"/>
</dbReference>
<dbReference type="InterPro" id="IPR045133">
    <property type="entry name" value="IRE1/2-like"/>
</dbReference>
<dbReference type="GO" id="GO:0004674">
    <property type="term" value="F:protein serine/threonine kinase activity"/>
    <property type="evidence" value="ECO:0007669"/>
    <property type="project" value="InterPro"/>
</dbReference>
<keyword evidence="4" id="KW-1185">Reference proteome</keyword>
<dbReference type="Gene3D" id="1.10.510.10">
    <property type="entry name" value="Transferase(Phosphotransferase) domain 1"/>
    <property type="match status" value="2"/>
</dbReference>
<dbReference type="GO" id="GO:0036498">
    <property type="term" value="P:IRE1-mediated unfolded protein response"/>
    <property type="evidence" value="ECO:0007669"/>
    <property type="project" value="TreeGrafter"/>
</dbReference>
<gene>
    <name evidence="3" type="ORF">GHT06_012241</name>
</gene>
<dbReference type="Gene3D" id="3.30.200.20">
    <property type="entry name" value="Phosphorylase Kinase, domain 1"/>
    <property type="match status" value="2"/>
</dbReference>
<dbReference type="GO" id="GO:1990604">
    <property type="term" value="C:IRE1-TRAF2-ASK1 complex"/>
    <property type="evidence" value="ECO:0007669"/>
    <property type="project" value="TreeGrafter"/>
</dbReference>
<dbReference type="PANTHER" id="PTHR13954">
    <property type="entry name" value="IRE1-RELATED"/>
    <property type="match status" value="1"/>
</dbReference>
<dbReference type="GO" id="GO:0051082">
    <property type="term" value="F:unfolded protein binding"/>
    <property type="evidence" value="ECO:0007669"/>
    <property type="project" value="TreeGrafter"/>
</dbReference>
<sequence>MSSPFFPNFAENSNGIQFDRQDVFGKGGHGSVLRGIFNGQSVAIKRIDMIKGTDQSTDYEFQTLQQLDHPNVVRLLHCESDDNFRYYAFEWCVTSLDKVFLKADDPRKYHGPMPHHINSSLQLASGLEHIHSKNLVHGDIRPKNVLISVGPAGQDDITLKWANFGLTKYGSESGAKITSQVGGNDAWLAPELLLKLGCNVHGNKYQGAVKSDVFAQGLIFGSLFLNGEHLYGSMENEKEIAENIMKGNPINMQKMDRILRDCYENDLLKRMLENDPNKRMTSSEVVGLLKPIKEKLAGKENELLQLCSRDSRLDLSIKIKNMIQFGINVNVKDKDGCNALHLLCRYYSRYELIAAMKLLIQSGVDVNSRDYKGLNALHYVCRYNASPILIDAILKLIELGIDPKAKTNNGSNALHYLSQYNPSADFKNALQILIEAGVDVLENDGEGWNIFYYLHIKNEKNMTIWIDRKAPLGCAGFGQLFKGKYGGREVAIKRVQLHHVNERGEEAMRQLDHPNVVKLLRCESDEDFRMYALELCDASLDQLFLDPKDPQKYDGPMPRNIEVFHQLASGLEHIHSKQLIHGSIKPQNVLILKAPNSQSNQVTIKWADFGLSRHVDQTGSGGTKIWYAPEVLKRSFNKEETKELGETVKSDVFALGLVFGFLFLKGQHLYGCSENEIRDNVLEKKPIKMTEIDGELLEIYEDMLQKMLEDDPSKRMTSTEVVEQLKSIKKILAGKEEQLRHLCAGRQPQSDLTREIRNLIRSGIDVNATDQLGCNALHILCHHNSSPNLIDAIKLLVELGIDKDAKTKEGWNALHLLCSNNASPHLGEAIKVLIELGIDKDAKTNKG</sequence>
<dbReference type="EMBL" id="WJBH02000003">
    <property type="protein sequence ID" value="KAI9561285.1"/>
    <property type="molecule type" value="Genomic_DNA"/>
</dbReference>
<dbReference type="InterPro" id="IPR000719">
    <property type="entry name" value="Prot_kinase_dom"/>
</dbReference>
<evidence type="ECO:0000259" key="2">
    <source>
        <dbReference type="PROSITE" id="PS50011"/>
    </source>
</evidence>
<dbReference type="SUPFAM" id="SSF48403">
    <property type="entry name" value="Ankyrin repeat"/>
    <property type="match status" value="1"/>
</dbReference>
<accession>A0AAD5PZN2</accession>
<dbReference type="SMART" id="SM00248">
    <property type="entry name" value="ANK"/>
    <property type="match status" value="5"/>
</dbReference>
<evidence type="ECO:0000313" key="3">
    <source>
        <dbReference type="EMBL" id="KAI9561285.1"/>
    </source>
</evidence>
<dbReference type="InterPro" id="IPR036770">
    <property type="entry name" value="Ankyrin_rpt-contain_sf"/>
</dbReference>
<dbReference type="Gene3D" id="1.25.40.20">
    <property type="entry name" value="Ankyrin repeat-containing domain"/>
    <property type="match status" value="2"/>
</dbReference>
<comment type="caution">
    <text evidence="3">The sequence shown here is derived from an EMBL/GenBank/DDBJ whole genome shotgun (WGS) entry which is preliminary data.</text>
</comment>
<name>A0AAD5PZN2_9CRUS</name>
<evidence type="ECO:0000313" key="4">
    <source>
        <dbReference type="Proteomes" id="UP000820818"/>
    </source>
</evidence>
<dbReference type="SUPFAM" id="SSF56112">
    <property type="entry name" value="Protein kinase-like (PK-like)"/>
    <property type="match status" value="2"/>
</dbReference>
<feature type="repeat" description="ANK" evidence="1">
    <location>
        <begin position="335"/>
        <end position="371"/>
    </location>
</feature>
<dbReference type="PROSITE" id="PS00109">
    <property type="entry name" value="PROTEIN_KINASE_TYR"/>
    <property type="match status" value="1"/>
</dbReference>
<feature type="domain" description="Protein kinase" evidence="2">
    <location>
        <begin position="18"/>
        <end position="293"/>
    </location>
</feature>
<evidence type="ECO:0000256" key="1">
    <source>
        <dbReference type="PROSITE-ProRule" id="PRU00023"/>
    </source>
</evidence>
<dbReference type="Pfam" id="PF12796">
    <property type="entry name" value="Ank_2"/>
    <property type="match status" value="2"/>
</dbReference>
<protein>
    <recommendedName>
        <fullName evidence="2">Protein kinase domain-containing protein</fullName>
    </recommendedName>
</protein>
<dbReference type="GO" id="GO:0005524">
    <property type="term" value="F:ATP binding"/>
    <property type="evidence" value="ECO:0007669"/>
    <property type="project" value="InterPro"/>
</dbReference>
<dbReference type="PROSITE" id="PS50088">
    <property type="entry name" value="ANK_REPEAT"/>
    <property type="match status" value="1"/>
</dbReference>